<evidence type="ECO:0000313" key="8">
    <source>
        <dbReference type="EMBL" id="KAJ1919988.1"/>
    </source>
</evidence>
<organism evidence="8 9">
    <name type="scientific">Mycoemilia scoparia</name>
    <dbReference type="NCBI Taxonomy" id="417184"/>
    <lineage>
        <taxon>Eukaryota</taxon>
        <taxon>Fungi</taxon>
        <taxon>Fungi incertae sedis</taxon>
        <taxon>Zoopagomycota</taxon>
        <taxon>Kickxellomycotina</taxon>
        <taxon>Kickxellomycetes</taxon>
        <taxon>Kickxellales</taxon>
        <taxon>Kickxellaceae</taxon>
        <taxon>Mycoemilia</taxon>
    </lineage>
</organism>
<evidence type="ECO:0000256" key="1">
    <source>
        <dbReference type="ARBA" id="ARBA00004308"/>
    </source>
</evidence>
<evidence type="ECO:0000256" key="7">
    <source>
        <dbReference type="SAM" id="MobiDB-lite"/>
    </source>
</evidence>
<comment type="similarity">
    <text evidence="2">Belongs to the adaptor complexes large subunit family.</text>
</comment>
<dbReference type="GO" id="GO:0006896">
    <property type="term" value="P:Golgi to vacuole transport"/>
    <property type="evidence" value="ECO:0007669"/>
    <property type="project" value="TreeGrafter"/>
</dbReference>
<dbReference type="OrthoDB" id="10264595at2759"/>
<feature type="compositionally biased region" description="Basic residues" evidence="7">
    <location>
        <begin position="182"/>
        <end position="203"/>
    </location>
</feature>
<dbReference type="InterPro" id="IPR017105">
    <property type="entry name" value="AP3_complex_dsu"/>
</dbReference>
<evidence type="ECO:0000256" key="5">
    <source>
        <dbReference type="ARBA" id="ARBA00022927"/>
    </source>
</evidence>
<feature type="region of interest" description="Disordered" evidence="7">
    <location>
        <begin position="285"/>
        <end position="359"/>
    </location>
</feature>
<protein>
    <submittedName>
        <fullName evidence="8">AP-3 complex subunit delta</fullName>
    </submittedName>
</protein>
<keyword evidence="9" id="KW-1185">Reference proteome</keyword>
<feature type="compositionally biased region" description="Polar residues" evidence="7">
    <location>
        <begin position="295"/>
        <end position="325"/>
    </location>
</feature>
<dbReference type="EMBL" id="JANBPU010000019">
    <property type="protein sequence ID" value="KAJ1919988.1"/>
    <property type="molecule type" value="Genomic_DNA"/>
</dbReference>
<comment type="subcellular location">
    <subcellularLocation>
        <location evidence="1">Endomembrane system</location>
    </subcellularLocation>
</comment>
<evidence type="ECO:0000256" key="6">
    <source>
        <dbReference type="ARBA" id="ARBA00023136"/>
    </source>
</evidence>
<dbReference type="GO" id="GO:0006623">
    <property type="term" value="P:protein targeting to vacuole"/>
    <property type="evidence" value="ECO:0007669"/>
    <property type="project" value="TreeGrafter"/>
</dbReference>
<evidence type="ECO:0000256" key="3">
    <source>
        <dbReference type="ARBA" id="ARBA00022448"/>
    </source>
</evidence>
<feature type="region of interest" description="Disordered" evidence="7">
    <location>
        <begin position="176"/>
        <end position="268"/>
    </location>
</feature>
<evidence type="ECO:0000256" key="2">
    <source>
        <dbReference type="ARBA" id="ARBA00006613"/>
    </source>
</evidence>
<feature type="region of interest" description="Disordered" evidence="7">
    <location>
        <begin position="96"/>
        <end position="132"/>
    </location>
</feature>
<feature type="compositionally biased region" description="Polar residues" evidence="7">
    <location>
        <begin position="228"/>
        <end position="259"/>
    </location>
</feature>
<sequence length="359" mass="39442">MKLMETISTNLDGSWKSKLNLEAKSRAAHLMEILKLLSTIMSNPSPAPPPICLQLYDLFTIYELNPIAVTAQGKVPVPESLDLDICIGNPIPDTTSILFPPTPPPEPVGKHASSKSKTRQKDFSSISSHGNAAHFAGRDSRFYLKDSASRHPNTMTSPDVNEIPIVKLQLDDYDDHLGTTRSKSRKKGSKKHSSTQRRHRRQRRESSPSPPPGPQVEIAQDEDVLPTNKGSSGDNTDGQVQVSQAPDSSTRYAKNNGKANSKDVLENPDLGRLAKLQLGVNLHSKLNKNEEMDESQNPLTGKTISEETSADKVTSNEAQNPGDQDSSNNNNNIDDVCIDKEQKKTPKPKRKTKKSKKGK</sequence>
<keyword evidence="4" id="KW-0677">Repeat</keyword>
<keyword evidence="3" id="KW-0813">Transport</keyword>
<proteinExistence type="inferred from homology"/>
<evidence type="ECO:0000313" key="9">
    <source>
        <dbReference type="Proteomes" id="UP001150538"/>
    </source>
</evidence>
<dbReference type="PANTHER" id="PTHR22781">
    <property type="entry name" value="DELTA ADAPTIN-RELATED"/>
    <property type="match status" value="1"/>
</dbReference>
<name>A0A9W8A676_9FUNG</name>
<keyword evidence="6" id="KW-0472">Membrane</keyword>
<dbReference type="PANTHER" id="PTHR22781:SF12">
    <property type="entry name" value="AP-3 COMPLEX SUBUNIT DELTA-1"/>
    <property type="match status" value="1"/>
</dbReference>
<reference evidence="8" key="1">
    <citation type="submission" date="2022-07" db="EMBL/GenBank/DDBJ databases">
        <title>Phylogenomic reconstructions and comparative analyses of Kickxellomycotina fungi.</title>
        <authorList>
            <person name="Reynolds N.K."/>
            <person name="Stajich J.E."/>
            <person name="Barry K."/>
            <person name="Grigoriev I.V."/>
            <person name="Crous P."/>
            <person name="Smith M.E."/>
        </authorList>
    </citation>
    <scope>NUCLEOTIDE SEQUENCE</scope>
    <source>
        <strain evidence="8">NBRC 100468</strain>
    </source>
</reference>
<dbReference type="GO" id="GO:0010008">
    <property type="term" value="C:endosome membrane"/>
    <property type="evidence" value="ECO:0007669"/>
    <property type="project" value="TreeGrafter"/>
</dbReference>
<dbReference type="AlphaFoldDB" id="A0A9W8A676"/>
<accession>A0A9W8A676</accession>
<gene>
    <name evidence="8" type="primary">APL5_2</name>
    <name evidence="8" type="ORF">H4219_001649</name>
</gene>
<dbReference type="Proteomes" id="UP001150538">
    <property type="component" value="Unassembled WGS sequence"/>
</dbReference>
<dbReference type="GO" id="GO:0030123">
    <property type="term" value="C:AP-3 adaptor complex"/>
    <property type="evidence" value="ECO:0007669"/>
    <property type="project" value="InterPro"/>
</dbReference>
<evidence type="ECO:0000256" key="4">
    <source>
        <dbReference type="ARBA" id="ARBA00022737"/>
    </source>
</evidence>
<feature type="compositionally biased region" description="Basic residues" evidence="7">
    <location>
        <begin position="345"/>
        <end position="359"/>
    </location>
</feature>
<comment type="caution">
    <text evidence="8">The sequence shown here is derived from an EMBL/GenBank/DDBJ whole genome shotgun (WGS) entry which is preliminary data.</text>
</comment>
<keyword evidence="5" id="KW-0653">Protein transport</keyword>